<evidence type="ECO:0000313" key="6">
    <source>
        <dbReference type="EMBL" id="KZM73183.1"/>
    </source>
</evidence>
<dbReference type="PANTHER" id="PTHR33744">
    <property type="entry name" value="CARBOHYDRATE DIACID REGULATOR"/>
    <property type="match status" value="1"/>
</dbReference>
<proteinExistence type="inferred from homology"/>
<dbReference type="PANTHER" id="PTHR33744:SF7">
    <property type="entry name" value="PUCR FAMILY TRANSCRIPTIONAL REGULATOR"/>
    <property type="match status" value="1"/>
</dbReference>
<dbReference type="Pfam" id="PF17853">
    <property type="entry name" value="GGDEF_2"/>
    <property type="match status" value="1"/>
</dbReference>
<feature type="compositionally biased region" description="Polar residues" evidence="2">
    <location>
        <begin position="1"/>
        <end position="12"/>
    </location>
</feature>
<dbReference type="EMBL" id="LWGR01000007">
    <property type="protein sequence ID" value="KZM73183.1"/>
    <property type="molecule type" value="Genomic_DNA"/>
</dbReference>
<dbReference type="Pfam" id="PF13556">
    <property type="entry name" value="HTH_30"/>
    <property type="match status" value="1"/>
</dbReference>
<organism evidence="6 7">
    <name type="scientific">Nocardia terpenica</name>
    <dbReference type="NCBI Taxonomy" id="455432"/>
    <lineage>
        <taxon>Bacteria</taxon>
        <taxon>Bacillati</taxon>
        <taxon>Actinomycetota</taxon>
        <taxon>Actinomycetes</taxon>
        <taxon>Mycobacteriales</taxon>
        <taxon>Nocardiaceae</taxon>
        <taxon>Nocardia</taxon>
    </lineage>
</organism>
<dbReference type="InterPro" id="IPR025736">
    <property type="entry name" value="PucR_C-HTH_dom"/>
</dbReference>
<dbReference type="STRING" id="455432.AWN90_31325"/>
<evidence type="ECO:0000313" key="7">
    <source>
        <dbReference type="Proteomes" id="UP000076512"/>
    </source>
</evidence>
<evidence type="ECO:0000256" key="1">
    <source>
        <dbReference type="ARBA" id="ARBA00006754"/>
    </source>
</evidence>
<dbReference type="Proteomes" id="UP000076512">
    <property type="component" value="Unassembled WGS sequence"/>
</dbReference>
<reference evidence="6 7" key="1">
    <citation type="submission" date="2016-04" db="EMBL/GenBank/DDBJ databases">
        <authorList>
            <person name="Evans L.H."/>
            <person name="Alamgir A."/>
            <person name="Owens N."/>
            <person name="Weber N.D."/>
            <person name="Virtaneva K."/>
            <person name="Barbian K."/>
            <person name="Babar A."/>
            <person name="Rosenke K."/>
        </authorList>
    </citation>
    <scope>NUCLEOTIDE SEQUENCE [LARGE SCALE GENOMIC DNA]</scope>
    <source>
        <strain evidence="6 7">IFM 0406</strain>
    </source>
</reference>
<keyword evidence="7" id="KW-1185">Reference proteome</keyword>
<dbReference type="InterPro" id="IPR042070">
    <property type="entry name" value="PucR_C-HTH_sf"/>
</dbReference>
<evidence type="ECO:0000259" key="3">
    <source>
        <dbReference type="Pfam" id="PF13556"/>
    </source>
</evidence>
<feature type="domain" description="CdaR GGDEF-like" evidence="5">
    <location>
        <begin position="194"/>
        <end position="316"/>
    </location>
</feature>
<dbReference type="InterPro" id="IPR025751">
    <property type="entry name" value="RsbRD_N_dom"/>
</dbReference>
<name>A0A164MA67_9NOCA</name>
<dbReference type="InterPro" id="IPR051448">
    <property type="entry name" value="CdaR-like_regulators"/>
</dbReference>
<dbReference type="Pfam" id="PF14361">
    <property type="entry name" value="RsbRD_N"/>
    <property type="match status" value="1"/>
</dbReference>
<dbReference type="Gene3D" id="1.10.10.2840">
    <property type="entry name" value="PucR C-terminal helix-turn-helix domain"/>
    <property type="match status" value="1"/>
</dbReference>
<accession>A0A164MA67</accession>
<dbReference type="InterPro" id="IPR041522">
    <property type="entry name" value="CdaR_GGDEF"/>
</dbReference>
<feature type="domain" description="RsbT co-antagonist protein RsbRD N-terminal" evidence="4">
    <location>
        <begin position="27"/>
        <end position="177"/>
    </location>
</feature>
<evidence type="ECO:0000259" key="5">
    <source>
        <dbReference type="Pfam" id="PF17853"/>
    </source>
</evidence>
<protein>
    <submittedName>
        <fullName evidence="6">Transcriptional regulator</fullName>
    </submittedName>
</protein>
<comment type="similarity">
    <text evidence="1">Belongs to the CdaR family.</text>
</comment>
<dbReference type="OrthoDB" id="4535840at2"/>
<dbReference type="AlphaFoldDB" id="A0A164MA67"/>
<feature type="region of interest" description="Disordered" evidence="2">
    <location>
        <begin position="1"/>
        <end position="20"/>
    </location>
</feature>
<dbReference type="RefSeq" id="WP_067590029.1">
    <property type="nucleotide sequence ID" value="NZ_JABMCZ010000004.1"/>
</dbReference>
<sequence length="426" mass="45941">MTVDSSARSGLTVSGRPMSSPLQDVWALSRQMVGHFVENVAPCGTLPGDAIHGDVTTITRTCLELAVSMLDGKDIPEKAERLESAAAQWAREGVPIDTIHHAIHEGFKIGLELVVTSAADKYRGGGADTVLTVSLADYESLIGGAKLVVEMLDTMTAAVSQAYVRELRAVVSEHHTAVHTLTSALLGGHPTSTMARECGIEIAERYRVLALSIPPHPEESDPMLDAKVVARRKLRRVQAELATRCGDTVLSLLSVDGGTLLIPGDDPDGAESGETGLDELAAQLSHAARVPITATVVATDTADIPAAADQAHDLLDMVTRLQSVPGMYRFDDLALEYQLTRPGPGREYLGSLLDPLDEHPELLATLQTHIAHNLNRQRTARLLHVHTNTVDYRLKRIGQLTGFDPTQASGLWYLRSALVARTYRTN</sequence>
<evidence type="ECO:0000259" key="4">
    <source>
        <dbReference type="Pfam" id="PF14361"/>
    </source>
</evidence>
<feature type="domain" description="PucR C-terminal helix-turn-helix" evidence="3">
    <location>
        <begin position="362"/>
        <end position="419"/>
    </location>
</feature>
<comment type="caution">
    <text evidence="6">The sequence shown here is derived from an EMBL/GenBank/DDBJ whole genome shotgun (WGS) entry which is preliminary data.</text>
</comment>
<gene>
    <name evidence="6" type="ORF">AWN90_31325</name>
</gene>
<evidence type="ECO:0000256" key="2">
    <source>
        <dbReference type="SAM" id="MobiDB-lite"/>
    </source>
</evidence>